<evidence type="ECO:0000313" key="1">
    <source>
        <dbReference type="EMBL" id="MBH1929737.1"/>
    </source>
</evidence>
<name>A0ABS0MEC9_SERRU</name>
<proteinExistence type="predicted"/>
<protein>
    <submittedName>
        <fullName evidence="1">DUF596 domain-containing protein</fullName>
    </submittedName>
</protein>
<sequence>MLYSDEEYKLFSSELEGSSIGAIWSAMVPDNFGRESLSYDEKKAYFLELLQRLMNDGKIKFGKYDRLLDGTICEQLDKLRRALPASEQGLYHGLWFTFEECPGGIVWIHENGYQDWT</sequence>
<dbReference type="InterPro" id="IPR023138">
    <property type="entry name" value="NMB0513-like_sf"/>
</dbReference>
<keyword evidence="2" id="KW-1185">Reference proteome</keyword>
<accession>A0ABS0MEC9</accession>
<dbReference type="RefSeq" id="WP_126532018.1">
    <property type="nucleotide sequence ID" value="NZ_JADULK010000003.1"/>
</dbReference>
<organism evidence="1 2">
    <name type="scientific">Serratia rubidaea</name>
    <name type="common">Serratia marinorubra</name>
    <dbReference type="NCBI Taxonomy" id="61652"/>
    <lineage>
        <taxon>Bacteria</taxon>
        <taxon>Pseudomonadati</taxon>
        <taxon>Pseudomonadota</taxon>
        <taxon>Gammaproteobacteria</taxon>
        <taxon>Enterobacterales</taxon>
        <taxon>Yersiniaceae</taxon>
        <taxon>Serratia</taxon>
    </lineage>
</organism>
<comment type="caution">
    <text evidence="1">The sequence shown here is derived from an EMBL/GenBank/DDBJ whole genome shotgun (WGS) entry which is preliminary data.</text>
</comment>
<reference evidence="1 2" key="1">
    <citation type="submission" date="2020-11" db="EMBL/GenBank/DDBJ databases">
        <title>Enhanced detection system for hospital associated transmission using whole genome sequencing surveillance.</title>
        <authorList>
            <person name="Harrison L.H."/>
            <person name="Van Tyne D."/>
            <person name="Marsh J.W."/>
            <person name="Griffith M.P."/>
            <person name="Snyder D.J."/>
            <person name="Cooper V.S."/>
            <person name="Mustapha M."/>
        </authorList>
    </citation>
    <scope>NUCLEOTIDE SEQUENCE [LARGE SCALE GENOMIC DNA]</scope>
    <source>
        <strain evidence="1 2">SER00230</strain>
    </source>
</reference>
<dbReference type="Pfam" id="PF04591">
    <property type="entry name" value="DUF596"/>
    <property type="match status" value="1"/>
</dbReference>
<dbReference type="EMBL" id="JADULK010000003">
    <property type="protein sequence ID" value="MBH1929737.1"/>
    <property type="molecule type" value="Genomic_DNA"/>
</dbReference>
<dbReference type="Gene3D" id="1.10.3510.10">
    <property type="entry name" value="NMB0513-like"/>
    <property type="match status" value="1"/>
</dbReference>
<dbReference type="InterPro" id="IPR007670">
    <property type="entry name" value="DUF596"/>
</dbReference>
<dbReference type="Proteomes" id="UP000624159">
    <property type="component" value="Unassembled WGS sequence"/>
</dbReference>
<dbReference type="SUPFAM" id="SSF160472">
    <property type="entry name" value="NMB0513-like"/>
    <property type="match status" value="1"/>
</dbReference>
<gene>
    <name evidence="1" type="ORF">I5U13_08705</name>
</gene>
<evidence type="ECO:0000313" key="2">
    <source>
        <dbReference type="Proteomes" id="UP000624159"/>
    </source>
</evidence>